<dbReference type="AlphaFoldDB" id="A0A1F7X7B3"/>
<dbReference type="Proteomes" id="UP000177053">
    <property type="component" value="Unassembled WGS sequence"/>
</dbReference>
<feature type="transmembrane region" description="Helical" evidence="1">
    <location>
        <begin position="193"/>
        <end position="220"/>
    </location>
</feature>
<evidence type="ECO:0000256" key="1">
    <source>
        <dbReference type="SAM" id="Phobius"/>
    </source>
</evidence>
<comment type="caution">
    <text evidence="2">The sequence shown here is derived from an EMBL/GenBank/DDBJ whole genome shotgun (WGS) entry which is preliminary data.</text>
</comment>
<proteinExistence type="predicted"/>
<dbReference type="InterPro" id="IPR043993">
    <property type="entry name" value="T4SS_pilin"/>
</dbReference>
<dbReference type="Pfam" id="PF18895">
    <property type="entry name" value="T4SS_pilin"/>
    <property type="match status" value="1"/>
</dbReference>
<name>A0A1F7X7B3_9BACT</name>
<evidence type="ECO:0000313" key="2">
    <source>
        <dbReference type="EMBL" id="OGM10793.1"/>
    </source>
</evidence>
<gene>
    <name evidence="2" type="ORF">A2Z22_02815</name>
</gene>
<keyword evidence="1" id="KW-0812">Transmembrane</keyword>
<protein>
    <submittedName>
        <fullName evidence="2">Uncharacterized protein</fullName>
    </submittedName>
</protein>
<keyword evidence="1" id="KW-0472">Membrane</keyword>
<feature type="transmembrane region" description="Helical" evidence="1">
    <location>
        <begin position="150"/>
        <end position="172"/>
    </location>
</feature>
<dbReference type="EMBL" id="MGFS01000028">
    <property type="protein sequence ID" value="OGM10793.1"/>
    <property type="molecule type" value="Genomic_DNA"/>
</dbReference>
<accession>A0A1F7X7B3</accession>
<keyword evidence="1" id="KW-1133">Transmembrane helix</keyword>
<organism evidence="2 3">
    <name type="scientific">Candidatus Woesebacteria bacterium RBG_16_34_12</name>
    <dbReference type="NCBI Taxonomy" id="1802480"/>
    <lineage>
        <taxon>Bacteria</taxon>
        <taxon>Candidatus Woeseibacteriota</taxon>
    </lineage>
</organism>
<evidence type="ECO:0000313" key="3">
    <source>
        <dbReference type="Proteomes" id="UP000177053"/>
    </source>
</evidence>
<reference evidence="2 3" key="1">
    <citation type="journal article" date="2016" name="Nat. Commun.">
        <title>Thousands of microbial genomes shed light on interconnected biogeochemical processes in an aquifer system.</title>
        <authorList>
            <person name="Anantharaman K."/>
            <person name="Brown C.T."/>
            <person name="Hug L.A."/>
            <person name="Sharon I."/>
            <person name="Castelle C.J."/>
            <person name="Probst A.J."/>
            <person name="Thomas B.C."/>
            <person name="Singh A."/>
            <person name="Wilkins M.J."/>
            <person name="Karaoz U."/>
            <person name="Brodie E.L."/>
            <person name="Williams K.H."/>
            <person name="Hubbard S.S."/>
            <person name="Banfield J.F."/>
        </authorList>
    </citation>
    <scope>NUCLEOTIDE SEQUENCE [LARGE SCALE GENOMIC DNA]</scope>
</reference>
<sequence length="224" mass="24193">MLKTLIRLFLLSCFSLFFLQLLFYKKPSIIKAQGYTICNLIPAPTCSLTPDGCCENLCGPLETPFPNPYCENFYNVDCPPSLAIPGVTPYDCILAPTNTPVPITNTPTPAATPTSNLRCQPAGFPRDSGIYTAVGCIPIFTGDSNDVNPFFNFVLSWAIGIAGGIAFILILYAGFMIITSSGHPEKLQAGKELLTAAIAGLLLIIFSTFLLHFIGVRIFFLPGL</sequence>